<comment type="caution">
    <text evidence="2">The sequence shown here is derived from an EMBL/GenBank/DDBJ whole genome shotgun (WGS) entry which is preliminary data.</text>
</comment>
<keyword evidence="3" id="KW-1185">Reference proteome</keyword>
<name>A0A7X9P2D0_9BACT</name>
<sequence>MEDSSFVDYENGNYFAHKPTRATLPQEQLDWLRDDLTQTDKKVIIFSHQNLDGESGVKNREVVRAIFEEANQQTKKVIACFSGHDHHDAHHEINGIHYIRMNSMSYEWVGKEFQYKERFSDTVNDYRPALKNTVPYKVPVYGIVEINSKGFIDVKGKEGEFIQLGPKELGVDFGYEISPSVSDRYLKF</sequence>
<organism evidence="2 3">
    <name type="scientific">Flammeovirga aprica JL-4</name>
    <dbReference type="NCBI Taxonomy" id="694437"/>
    <lineage>
        <taxon>Bacteria</taxon>
        <taxon>Pseudomonadati</taxon>
        <taxon>Bacteroidota</taxon>
        <taxon>Cytophagia</taxon>
        <taxon>Cytophagales</taxon>
        <taxon>Flammeovirgaceae</taxon>
        <taxon>Flammeovirga</taxon>
    </lineage>
</organism>
<dbReference type="AlphaFoldDB" id="A0A7X9P2D0"/>
<dbReference type="EMBL" id="JABANE010000019">
    <property type="protein sequence ID" value="NME68140.1"/>
    <property type="molecule type" value="Genomic_DNA"/>
</dbReference>
<dbReference type="RefSeq" id="WP_169656449.1">
    <property type="nucleotide sequence ID" value="NZ_JABANE010000019.1"/>
</dbReference>
<reference evidence="2 3" key="1">
    <citation type="submission" date="2020-04" db="EMBL/GenBank/DDBJ databases">
        <title>Flammeovirga sp. SR4, a novel species isolated from seawater.</title>
        <authorList>
            <person name="Wang X."/>
        </authorList>
    </citation>
    <scope>NUCLEOTIDE SEQUENCE [LARGE SCALE GENOMIC DNA]</scope>
    <source>
        <strain evidence="2 3">ATCC 23126</strain>
    </source>
</reference>
<dbReference type="InterPro" id="IPR029052">
    <property type="entry name" value="Metallo-depent_PP-like"/>
</dbReference>
<dbReference type="GO" id="GO:0016787">
    <property type="term" value="F:hydrolase activity"/>
    <property type="evidence" value="ECO:0007669"/>
    <property type="project" value="InterPro"/>
</dbReference>
<dbReference type="Proteomes" id="UP000576082">
    <property type="component" value="Unassembled WGS sequence"/>
</dbReference>
<proteinExistence type="predicted"/>
<dbReference type="InterPro" id="IPR004843">
    <property type="entry name" value="Calcineurin-like_PHP"/>
</dbReference>
<accession>A0A7X9P2D0</accession>
<dbReference type="SUPFAM" id="SSF56300">
    <property type="entry name" value="Metallo-dependent phosphatases"/>
    <property type="match status" value="1"/>
</dbReference>
<evidence type="ECO:0000313" key="3">
    <source>
        <dbReference type="Proteomes" id="UP000576082"/>
    </source>
</evidence>
<protein>
    <recommendedName>
        <fullName evidence="1">Calcineurin-like phosphoesterase domain-containing protein</fullName>
    </recommendedName>
</protein>
<evidence type="ECO:0000259" key="1">
    <source>
        <dbReference type="Pfam" id="PF00149"/>
    </source>
</evidence>
<evidence type="ECO:0000313" key="2">
    <source>
        <dbReference type="EMBL" id="NME68140.1"/>
    </source>
</evidence>
<feature type="domain" description="Calcineurin-like phosphoesterase" evidence="1">
    <location>
        <begin position="22"/>
        <end position="87"/>
    </location>
</feature>
<dbReference type="Gene3D" id="3.60.21.10">
    <property type="match status" value="1"/>
</dbReference>
<dbReference type="Pfam" id="PF00149">
    <property type="entry name" value="Metallophos"/>
    <property type="match status" value="1"/>
</dbReference>
<gene>
    <name evidence="2" type="ORF">HHU12_09225</name>
</gene>